<dbReference type="OrthoDB" id="9792626at2"/>
<dbReference type="GO" id="GO:0004462">
    <property type="term" value="F:lactoylglutathione lyase activity"/>
    <property type="evidence" value="ECO:0007669"/>
    <property type="project" value="InterPro"/>
</dbReference>
<dbReference type="Pfam" id="PF00903">
    <property type="entry name" value="Glyoxalase"/>
    <property type="match status" value="2"/>
</dbReference>
<evidence type="ECO:0000313" key="4">
    <source>
        <dbReference type="Proteomes" id="UP000322524"/>
    </source>
</evidence>
<dbReference type="AlphaFoldDB" id="A0A5D4SMK7"/>
<accession>A0A5D4SMK7</accession>
<dbReference type="PANTHER" id="PTHR43279">
    <property type="entry name" value="CATECHOL-2,3-DIOXYGENASE"/>
    <property type="match status" value="1"/>
</dbReference>
<dbReference type="InterPro" id="IPR018146">
    <property type="entry name" value="Glyoxalase_1_CS"/>
</dbReference>
<reference evidence="3 4" key="1">
    <citation type="submission" date="2019-08" db="EMBL/GenBank/DDBJ databases">
        <title>Bacillus genomes from the desert of Cuatro Cienegas, Coahuila.</title>
        <authorList>
            <person name="Olmedo-Alvarez G."/>
        </authorList>
    </citation>
    <scope>NUCLEOTIDE SEQUENCE [LARGE SCALE GENOMIC DNA]</scope>
    <source>
        <strain evidence="3 4">CH28_1T</strain>
    </source>
</reference>
<protein>
    <submittedName>
        <fullName evidence="3">VOC family protein</fullName>
    </submittedName>
</protein>
<dbReference type="Gene3D" id="3.10.180.10">
    <property type="entry name" value="2,3-Dihydroxybiphenyl 1,2-Dioxygenase, domain 1"/>
    <property type="match status" value="2"/>
</dbReference>
<feature type="domain" description="VOC" evidence="2">
    <location>
        <begin position="170"/>
        <end position="283"/>
    </location>
</feature>
<dbReference type="RefSeq" id="WP_148989609.1">
    <property type="nucleotide sequence ID" value="NZ_VTEV01000008.1"/>
</dbReference>
<dbReference type="InterPro" id="IPR037523">
    <property type="entry name" value="VOC_core"/>
</dbReference>
<keyword evidence="1" id="KW-0479">Metal-binding</keyword>
<comment type="caution">
    <text evidence="3">The sequence shown here is derived from an EMBL/GenBank/DDBJ whole genome shotgun (WGS) entry which is preliminary data.</text>
</comment>
<feature type="domain" description="VOC" evidence="2">
    <location>
        <begin position="11"/>
        <end position="128"/>
    </location>
</feature>
<dbReference type="EMBL" id="VTEV01000008">
    <property type="protein sequence ID" value="TYS64503.1"/>
    <property type="molecule type" value="Genomic_DNA"/>
</dbReference>
<proteinExistence type="predicted"/>
<name>A0A5D4SMK7_9BACI</name>
<evidence type="ECO:0000313" key="3">
    <source>
        <dbReference type="EMBL" id="TYS64503.1"/>
    </source>
</evidence>
<organism evidence="3 4">
    <name type="scientific">Sutcliffiella horikoshii</name>
    <dbReference type="NCBI Taxonomy" id="79883"/>
    <lineage>
        <taxon>Bacteria</taxon>
        <taxon>Bacillati</taxon>
        <taxon>Bacillota</taxon>
        <taxon>Bacilli</taxon>
        <taxon>Bacillales</taxon>
        <taxon>Bacillaceae</taxon>
        <taxon>Sutcliffiella</taxon>
    </lineage>
</organism>
<dbReference type="GO" id="GO:0046872">
    <property type="term" value="F:metal ion binding"/>
    <property type="evidence" value="ECO:0007669"/>
    <property type="project" value="UniProtKB-KW"/>
</dbReference>
<gene>
    <name evidence="3" type="ORF">FZC76_18245</name>
</gene>
<dbReference type="STRING" id="79883.GCA_001636495_03865"/>
<dbReference type="CDD" id="cd16359">
    <property type="entry name" value="VOC_BsCatE_like_C"/>
    <property type="match status" value="1"/>
</dbReference>
<dbReference type="Proteomes" id="UP000322524">
    <property type="component" value="Unassembled WGS sequence"/>
</dbReference>
<evidence type="ECO:0000256" key="1">
    <source>
        <dbReference type="ARBA" id="ARBA00022723"/>
    </source>
</evidence>
<dbReference type="SUPFAM" id="SSF54593">
    <property type="entry name" value="Glyoxalase/Bleomycin resistance protein/Dihydroxybiphenyl dioxygenase"/>
    <property type="match status" value="2"/>
</dbReference>
<dbReference type="InterPro" id="IPR004360">
    <property type="entry name" value="Glyas_Fos-R_dOase_dom"/>
</dbReference>
<dbReference type="CDD" id="cd07255">
    <property type="entry name" value="VOC_BsCatE_like_N"/>
    <property type="match status" value="1"/>
</dbReference>
<dbReference type="PROSITE" id="PS51819">
    <property type="entry name" value="VOC"/>
    <property type="match status" value="2"/>
</dbReference>
<dbReference type="PANTHER" id="PTHR43279:SF1">
    <property type="entry name" value="CATECHOL-2,3-DIOXYGENASE"/>
    <property type="match status" value="1"/>
</dbReference>
<evidence type="ECO:0000259" key="2">
    <source>
        <dbReference type="PROSITE" id="PS51819"/>
    </source>
</evidence>
<dbReference type="PROSITE" id="PS00934">
    <property type="entry name" value="GLYOXALASE_I_1"/>
    <property type="match status" value="1"/>
</dbReference>
<dbReference type="InterPro" id="IPR029068">
    <property type="entry name" value="Glyas_Bleomycin-R_OHBP_Dase"/>
</dbReference>
<sequence length="283" mass="31796">MKHFHQSPTTYVQDVMINVENLQRSVDFYTKIIGFKLLEQTDSQAVFSANGQTPLLTIVQPNDIKPKEQRTTGLYHFALLLPSRADLGSIIHHFIANGVRLQGASDHLVSEALYLADPDGNGIEIYRDRPAEDWNWNGTEVEMASIALDVEGLLKEGQETKWDGLPKKTVMGHIHLHVSELKDTEKFYTKGLGFEVVTRYGGQALFISTERYHHHIGLNTWNGIGAPAPERNSVGLVWFSLVFSSEEKKLATVDRLISLGYKVEMLDGQHFVQDPSGNKIKLV</sequence>